<feature type="compositionally biased region" description="Basic and acidic residues" evidence="1">
    <location>
        <begin position="1"/>
        <end position="10"/>
    </location>
</feature>
<dbReference type="InterPro" id="IPR050678">
    <property type="entry name" value="DNA_Partitioning_ATPase"/>
</dbReference>
<dbReference type="Pfam" id="PF09140">
    <property type="entry name" value="MipZ"/>
    <property type="match status" value="1"/>
</dbReference>
<dbReference type="OrthoDB" id="13869at2"/>
<accession>A0A418NKK9</accession>
<dbReference type="InterPro" id="IPR027417">
    <property type="entry name" value="P-loop_NTPase"/>
</dbReference>
<dbReference type="CDD" id="cd02042">
    <property type="entry name" value="ParAB_family"/>
    <property type="match status" value="1"/>
</dbReference>
<dbReference type="AlphaFoldDB" id="A0A418NKK9"/>
<evidence type="ECO:0000256" key="1">
    <source>
        <dbReference type="SAM" id="MobiDB-lite"/>
    </source>
</evidence>
<dbReference type="PANTHER" id="PTHR13696:SF99">
    <property type="entry name" value="COBYRINIC ACID AC-DIAMIDE SYNTHASE"/>
    <property type="match status" value="1"/>
</dbReference>
<dbReference type="Proteomes" id="UP000285092">
    <property type="component" value="Unassembled WGS sequence"/>
</dbReference>
<reference evidence="2 3" key="1">
    <citation type="submission" date="2018-08" db="EMBL/GenBank/DDBJ databases">
        <title>Altererythrobacter sp.Ery1 and Ery12, the genome sequencing of novel strains in genus Alterythrobacter.</title>
        <authorList>
            <person name="Cheng H."/>
            <person name="Wu Y.-H."/>
            <person name="Fang C."/>
            <person name="Xu X.-W."/>
        </authorList>
    </citation>
    <scope>NUCLEOTIDE SEQUENCE [LARGE SCALE GENOMIC DNA]</scope>
    <source>
        <strain evidence="2 3">Ery1</strain>
    </source>
</reference>
<evidence type="ECO:0000313" key="2">
    <source>
        <dbReference type="EMBL" id="RIV79702.1"/>
    </source>
</evidence>
<gene>
    <name evidence="2" type="ORF">D2V04_07025</name>
</gene>
<dbReference type="RefSeq" id="WP_119512533.1">
    <property type="nucleotide sequence ID" value="NZ_QXFK01000014.1"/>
</dbReference>
<comment type="caution">
    <text evidence="2">The sequence shown here is derived from an EMBL/GenBank/DDBJ whole genome shotgun (WGS) entry which is preliminary data.</text>
</comment>
<dbReference type="SUPFAM" id="SSF52540">
    <property type="entry name" value="P-loop containing nucleoside triphosphate hydrolases"/>
    <property type="match status" value="1"/>
</dbReference>
<keyword evidence="3" id="KW-1185">Reference proteome</keyword>
<feature type="region of interest" description="Disordered" evidence="1">
    <location>
        <begin position="1"/>
        <end position="20"/>
    </location>
</feature>
<name>A0A418NKK9_9SPHN</name>
<dbReference type="InterPro" id="IPR015223">
    <property type="entry name" value="MipZ"/>
</dbReference>
<dbReference type="Gene3D" id="3.40.50.300">
    <property type="entry name" value="P-loop containing nucleotide triphosphate hydrolases"/>
    <property type="match status" value="1"/>
</dbReference>
<organism evidence="2 3">
    <name type="scientific">Pelagerythrobacter aerophilus</name>
    <dbReference type="NCBI Taxonomy" id="2306995"/>
    <lineage>
        <taxon>Bacteria</taxon>
        <taxon>Pseudomonadati</taxon>
        <taxon>Pseudomonadota</taxon>
        <taxon>Alphaproteobacteria</taxon>
        <taxon>Sphingomonadales</taxon>
        <taxon>Erythrobacteraceae</taxon>
        <taxon>Pelagerythrobacter</taxon>
    </lineage>
</organism>
<dbReference type="PANTHER" id="PTHR13696">
    <property type="entry name" value="P-LOOP CONTAINING NUCLEOSIDE TRIPHOSPHATE HYDROLASE"/>
    <property type="match status" value="1"/>
</dbReference>
<sequence>MWKDLEHSEGGGEPLSGAWTDGEHPKVILAEMASRPALAGHVIAFANEKGGVGKSTLAFHCAVALAHAGHRVIALDLDWRQSTLDRSLSFREGTARVLGAALPMPAHAVLTKPCTAQLYQEIARLDARADYIVLDAPGADCPIFRRAVAMADTLVTPINASFIDLQVLGQIDPITGRPGQSSCFGAMVAGLRRERHRSGFGPIDWLVAKNRVRQTERRQIGRIDTALATLAEQQDFRIGRGLTERVAYRELLQFGLTHLDLPLLPENARANKSTLTEIDGLLKQLALDGPGALCVSTAAPQVRSSPRVRAAYREALAAAL</sequence>
<dbReference type="EMBL" id="QXFK01000014">
    <property type="protein sequence ID" value="RIV79702.1"/>
    <property type="molecule type" value="Genomic_DNA"/>
</dbReference>
<proteinExistence type="predicted"/>
<evidence type="ECO:0000313" key="3">
    <source>
        <dbReference type="Proteomes" id="UP000285092"/>
    </source>
</evidence>
<protein>
    <submittedName>
        <fullName evidence="2">ATPase</fullName>
    </submittedName>
</protein>